<keyword evidence="2" id="KW-1185">Reference proteome</keyword>
<evidence type="ECO:0000313" key="1">
    <source>
        <dbReference type="EMBL" id="KAF5342815.1"/>
    </source>
</evidence>
<organism evidence="1 2">
    <name type="scientific">Tetrapyrgos nigripes</name>
    <dbReference type="NCBI Taxonomy" id="182062"/>
    <lineage>
        <taxon>Eukaryota</taxon>
        <taxon>Fungi</taxon>
        <taxon>Dikarya</taxon>
        <taxon>Basidiomycota</taxon>
        <taxon>Agaricomycotina</taxon>
        <taxon>Agaricomycetes</taxon>
        <taxon>Agaricomycetidae</taxon>
        <taxon>Agaricales</taxon>
        <taxon>Marasmiineae</taxon>
        <taxon>Marasmiaceae</taxon>
        <taxon>Tetrapyrgos</taxon>
    </lineage>
</organism>
<dbReference type="AlphaFoldDB" id="A0A8H5CJE6"/>
<dbReference type="EMBL" id="JAACJM010000155">
    <property type="protein sequence ID" value="KAF5342815.1"/>
    <property type="molecule type" value="Genomic_DNA"/>
</dbReference>
<accession>A0A8H5CJE6</accession>
<comment type="caution">
    <text evidence="1">The sequence shown here is derived from an EMBL/GenBank/DDBJ whole genome shotgun (WGS) entry which is preliminary data.</text>
</comment>
<reference evidence="1 2" key="1">
    <citation type="journal article" date="2020" name="ISME J.">
        <title>Uncovering the hidden diversity of litter-decomposition mechanisms in mushroom-forming fungi.</title>
        <authorList>
            <person name="Floudas D."/>
            <person name="Bentzer J."/>
            <person name="Ahren D."/>
            <person name="Johansson T."/>
            <person name="Persson P."/>
            <person name="Tunlid A."/>
        </authorList>
    </citation>
    <scope>NUCLEOTIDE SEQUENCE [LARGE SCALE GENOMIC DNA]</scope>
    <source>
        <strain evidence="1 2">CBS 291.85</strain>
    </source>
</reference>
<sequence length="147" mass="16007">MLSAFCGLLGPFLDETGEQWSPAQAARTAVSSSPEKCIYALSAMGLDWTARNLGCHRGVGGCRKGLPHVYWSRAFLLGSRFGLGQAYDIRTVTFPLPMGSYYVGIVFVPDGGPEGDFGSPCSVHVAFFDFPLEYCLMQRSSCEKFKS</sequence>
<protein>
    <submittedName>
        <fullName evidence="1">Uncharacterized protein</fullName>
    </submittedName>
</protein>
<dbReference type="Proteomes" id="UP000559256">
    <property type="component" value="Unassembled WGS sequence"/>
</dbReference>
<proteinExistence type="predicted"/>
<gene>
    <name evidence="1" type="ORF">D9758_013344</name>
</gene>
<evidence type="ECO:0000313" key="2">
    <source>
        <dbReference type="Proteomes" id="UP000559256"/>
    </source>
</evidence>
<name>A0A8H5CJE6_9AGAR</name>